<name>A0A0C9UU02_SPHS4</name>
<accession>A0A0C9UU02</accession>
<reference evidence="2 3" key="1">
    <citation type="submission" date="2014-06" db="EMBL/GenBank/DDBJ databases">
        <title>Evolutionary Origins and Diversification of the Mycorrhizal Mutualists.</title>
        <authorList>
            <consortium name="DOE Joint Genome Institute"/>
            <consortium name="Mycorrhizal Genomics Consortium"/>
            <person name="Kohler A."/>
            <person name="Kuo A."/>
            <person name="Nagy L.G."/>
            <person name="Floudas D."/>
            <person name="Copeland A."/>
            <person name="Barry K.W."/>
            <person name="Cichocki N."/>
            <person name="Veneault-Fourrey C."/>
            <person name="LaButti K."/>
            <person name="Lindquist E.A."/>
            <person name="Lipzen A."/>
            <person name="Lundell T."/>
            <person name="Morin E."/>
            <person name="Murat C."/>
            <person name="Riley R."/>
            <person name="Ohm R."/>
            <person name="Sun H."/>
            <person name="Tunlid A."/>
            <person name="Henrissat B."/>
            <person name="Grigoriev I.V."/>
            <person name="Hibbett D.S."/>
            <person name="Martin F."/>
        </authorList>
    </citation>
    <scope>NUCLEOTIDE SEQUENCE [LARGE SCALE GENOMIC DNA]</scope>
    <source>
        <strain evidence="2 3">SS14</strain>
    </source>
</reference>
<keyword evidence="1" id="KW-0472">Membrane</keyword>
<dbReference type="AlphaFoldDB" id="A0A0C9UU02"/>
<protein>
    <submittedName>
        <fullName evidence="2">Uncharacterized protein</fullName>
    </submittedName>
</protein>
<feature type="transmembrane region" description="Helical" evidence="1">
    <location>
        <begin position="20"/>
        <end position="39"/>
    </location>
</feature>
<sequence>MSWVNLEINGLVCVPELILYFRLSAASALAFLYFLPSLYSSHFLNPFRMANQNGQTGHPQRFAPAYDQHRAPRNFSLKISEELVKCGKGRTQ</sequence>
<dbReference type="HOGENOM" id="CLU_2414704_0_0_1"/>
<organism evidence="2 3">
    <name type="scientific">Sphaerobolus stellatus (strain SS14)</name>
    <dbReference type="NCBI Taxonomy" id="990650"/>
    <lineage>
        <taxon>Eukaryota</taxon>
        <taxon>Fungi</taxon>
        <taxon>Dikarya</taxon>
        <taxon>Basidiomycota</taxon>
        <taxon>Agaricomycotina</taxon>
        <taxon>Agaricomycetes</taxon>
        <taxon>Phallomycetidae</taxon>
        <taxon>Geastrales</taxon>
        <taxon>Sphaerobolaceae</taxon>
        <taxon>Sphaerobolus</taxon>
    </lineage>
</organism>
<evidence type="ECO:0000256" key="1">
    <source>
        <dbReference type="SAM" id="Phobius"/>
    </source>
</evidence>
<keyword evidence="1" id="KW-0812">Transmembrane</keyword>
<dbReference type="EMBL" id="KN837300">
    <property type="protein sequence ID" value="KIJ28680.1"/>
    <property type="molecule type" value="Genomic_DNA"/>
</dbReference>
<evidence type="ECO:0000313" key="3">
    <source>
        <dbReference type="Proteomes" id="UP000054279"/>
    </source>
</evidence>
<keyword evidence="3" id="KW-1185">Reference proteome</keyword>
<proteinExistence type="predicted"/>
<keyword evidence="1" id="KW-1133">Transmembrane helix</keyword>
<dbReference type="Proteomes" id="UP000054279">
    <property type="component" value="Unassembled WGS sequence"/>
</dbReference>
<gene>
    <name evidence="2" type="ORF">M422DRAFT_37227</name>
</gene>
<evidence type="ECO:0000313" key="2">
    <source>
        <dbReference type="EMBL" id="KIJ28680.1"/>
    </source>
</evidence>